<keyword evidence="1" id="KW-0808">Transferase</keyword>
<dbReference type="PANTHER" id="PTHR46401:SF2">
    <property type="entry name" value="GLYCOSYLTRANSFERASE WBBK-RELATED"/>
    <property type="match status" value="1"/>
</dbReference>
<protein>
    <recommendedName>
        <fullName evidence="4">Glycosyltransferase subfamily 4-like N-terminal domain-containing protein</fullName>
    </recommendedName>
</protein>
<dbReference type="AlphaFoldDB" id="A0A1G2NH17"/>
<comment type="caution">
    <text evidence="2">The sequence shown here is derived from an EMBL/GenBank/DDBJ whole genome shotgun (WGS) entry which is preliminary data.</text>
</comment>
<gene>
    <name evidence="2" type="ORF">A2928_03855</name>
</gene>
<proteinExistence type="predicted"/>
<dbReference type="SUPFAM" id="SSF53756">
    <property type="entry name" value="UDP-Glycosyltransferase/glycogen phosphorylase"/>
    <property type="match status" value="1"/>
</dbReference>
<sequence>MNLFYVANTRLPTEKAHGLATVKICEAFAESGSAVELLVPRLWRPGGGDPYVAYAVKKNFKITKVPCIDLVPLPLPEKFTFLLQMVSFSFFAALYGFPRKKKDPSAIFFSHDYIPLFFLTFVSSNIYYDIHHYPGKNFMYARVMKKSFGFAVQTSWKAKEIEKDFGIEAEKIVYWPNGTDSGKIAAISRDSALSHVAIPKERKIILYVGALFDWKGVDTLLKAFHFIPRDAFIYIVGGSKKDIGAMKEKIEEACHERVVFVPFVPHEEVAYWLRAADVLVLPNTAKQKVSLYYTSPMKLFEYMASGVPIVASRIPSILEIVDDSSALLAEADNPESFGRVITSVFEKPAVAFTAADRAKELVKQYTWHERARKILSHAKRLAKQ</sequence>
<dbReference type="Proteomes" id="UP000176221">
    <property type="component" value="Unassembled WGS sequence"/>
</dbReference>
<organism evidence="2 3">
    <name type="scientific">Candidatus Taylorbacteria bacterium RIFCSPLOWO2_01_FULL_45_15b</name>
    <dbReference type="NCBI Taxonomy" id="1802319"/>
    <lineage>
        <taxon>Bacteria</taxon>
        <taxon>Candidatus Tayloriibacteriota</taxon>
    </lineage>
</organism>
<dbReference type="PANTHER" id="PTHR46401">
    <property type="entry name" value="GLYCOSYLTRANSFERASE WBBK-RELATED"/>
    <property type="match status" value="1"/>
</dbReference>
<dbReference type="GO" id="GO:0016757">
    <property type="term" value="F:glycosyltransferase activity"/>
    <property type="evidence" value="ECO:0007669"/>
    <property type="project" value="TreeGrafter"/>
</dbReference>
<evidence type="ECO:0008006" key="4">
    <source>
        <dbReference type="Google" id="ProtNLM"/>
    </source>
</evidence>
<dbReference type="CDD" id="cd03801">
    <property type="entry name" value="GT4_PimA-like"/>
    <property type="match status" value="1"/>
</dbReference>
<name>A0A1G2NH17_9BACT</name>
<evidence type="ECO:0000313" key="3">
    <source>
        <dbReference type="Proteomes" id="UP000176221"/>
    </source>
</evidence>
<dbReference type="Pfam" id="PF13692">
    <property type="entry name" value="Glyco_trans_1_4"/>
    <property type="match status" value="1"/>
</dbReference>
<accession>A0A1G2NH17</accession>
<dbReference type="Gene3D" id="3.40.50.2000">
    <property type="entry name" value="Glycogen Phosphorylase B"/>
    <property type="match status" value="2"/>
</dbReference>
<evidence type="ECO:0000256" key="1">
    <source>
        <dbReference type="ARBA" id="ARBA00022679"/>
    </source>
</evidence>
<dbReference type="EMBL" id="MHRX01000009">
    <property type="protein sequence ID" value="OHA34642.1"/>
    <property type="molecule type" value="Genomic_DNA"/>
</dbReference>
<dbReference type="STRING" id="1802319.A2928_03855"/>
<evidence type="ECO:0000313" key="2">
    <source>
        <dbReference type="EMBL" id="OHA34642.1"/>
    </source>
</evidence>
<reference evidence="2 3" key="1">
    <citation type="journal article" date="2016" name="Nat. Commun.">
        <title>Thousands of microbial genomes shed light on interconnected biogeochemical processes in an aquifer system.</title>
        <authorList>
            <person name="Anantharaman K."/>
            <person name="Brown C.T."/>
            <person name="Hug L.A."/>
            <person name="Sharon I."/>
            <person name="Castelle C.J."/>
            <person name="Probst A.J."/>
            <person name="Thomas B.C."/>
            <person name="Singh A."/>
            <person name="Wilkins M.J."/>
            <person name="Karaoz U."/>
            <person name="Brodie E.L."/>
            <person name="Williams K.H."/>
            <person name="Hubbard S.S."/>
            <person name="Banfield J.F."/>
        </authorList>
    </citation>
    <scope>NUCLEOTIDE SEQUENCE [LARGE SCALE GENOMIC DNA]</scope>
</reference>